<dbReference type="GO" id="GO:0016114">
    <property type="term" value="P:terpenoid biosynthetic process"/>
    <property type="evidence" value="ECO:0007669"/>
    <property type="project" value="UniProtKB-UniRule"/>
</dbReference>
<evidence type="ECO:0000256" key="7">
    <source>
        <dbReference type="ARBA" id="ARBA00022840"/>
    </source>
</evidence>
<comment type="function">
    <text evidence="9">Catalyzes the phosphorylation of the position 2 hydroxy group of 4-diphosphocytidyl-2C-methyl-D-erythritol.</text>
</comment>
<dbReference type="Pfam" id="PF08544">
    <property type="entry name" value="GHMP_kinases_C"/>
    <property type="match status" value="1"/>
</dbReference>
<dbReference type="SUPFAM" id="SSF54211">
    <property type="entry name" value="Ribosomal protein S5 domain 2-like"/>
    <property type="match status" value="1"/>
</dbReference>
<dbReference type="InterPro" id="IPR004424">
    <property type="entry name" value="IspE"/>
</dbReference>
<evidence type="ECO:0000259" key="10">
    <source>
        <dbReference type="Pfam" id="PF00288"/>
    </source>
</evidence>
<evidence type="ECO:0000256" key="5">
    <source>
        <dbReference type="ARBA" id="ARBA00022741"/>
    </source>
</evidence>
<feature type="binding site" evidence="9">
    <location>
        <begin position="114"/>
        <end position="124"/>
    </location>
    <ligand>
        <name>ATP</name>
        <dbReference type="ChEBI" id="CHEBI:30616"/>
    </ligand>
</feature>
<dbReference type="GO" id="GO:0019288">
    <property type="term" value="P:isopentenyl diphosphate biosynthetic process, methylerythritol 4-phosphate pathway"/>
    <property type="evidence" value="ECO:0007669"/>
    <property type="project" value="UniProtKB-UniRule"/>
</dbReference>
<organism evidence="12 13">
    <name type="scientific">Phytohabitans flavus</name>
    <dbReference type="NCBI Taxonomy" id="1076124"/>
    <lineage>
        <taxon>Bacteria</taxon>
        <taxon>Bacillati</taxon>
        <taxon>Actinomycetota</taxon>
        <taxon>Actinomycetes</taxon>
        <taxon>Micromonosporales</taxon>
        <taxon>Micromonosporaceae</taxon>
    </lineage>
</organism>
<keyword evidence="6 9" id="KW-0418">Kinase</keyword>
<keyword evidence="9" id="KW-0414">Isoprene biosynthesis</keyword>
<reference evidence="12 13" key="2">
    <citation type="submission" date="2020-03" db="EMBL/GenBank/DDBJ databases">
        <authorList>
            <person name="Ichikawa N."/>
            <person name="Kimura A."/>
            <person name="Kitahashi Y."/>
            <person name="Uohara A."/>
        </authorList>
    </citation>
    <scope>NUCLEOTIDE SEQUENCE [LARGE SCALE GENOMIC DNA]</scope>
    <source>
        <strain evidence="12 13">NBRC 107702</strain>
    </source>
</reference>
<dbReference type="InterPro" id="IPR013750">
    <property type="entry name" value="GHMP_kinase_C_dom"/>
</dbReference>
<feature type="domain" description="GHMP kinase N-terminal" evidence="10">
    <location>
        <begin position="86"/>
        <end position="164"/>
    </location>
</feature>
<dbReference type="NCBIfam" id="NF002870">
    <property type="entry name" value="PRK03188.1"/>
    <property type="match status" value="1"/>
</dbReference>
<dbReference type="AlphaFoldDB" id="A0A6F8Y1T9"/>
<feature type="active site" evidence="9">
    <location>
        <position position="29"/>
    </location>
</feature>
<dbReference type="EC" id="2.7.1.148" evidence="2 9"/>
<dbReference type="RefSeq" id="WP_173040159.1">
    <property type="nucleotide sequence ID" value="NZ_AP022870.1"/>
</dbReference>
<dbReference type="Proteomes" id="UP000502508">
    <property type="component" value="Chromosome"/>
</dbReference>
<dbReference type="Pfam" id="PF00288">
    <property type="entry name" value="GHMP_kinases_N"/>
    <property type="match status" value="1"/>
</dbReference>
<feature type="domain" description="GHMP kinase C-terminal" evidence="11">
    <location>
        <begin position="232"/>
        <end position="306"/>
    </location>
</feature>
<dbReference type="KEGG" id="pfla:Pflav_064550"/>
<keyword evidence="13" id="KW-1185">Reference proteome</keyword>
<comment type="pathway">
    <text evidence="9">Isoprenoid biosynthesis; isopentenyl diphosphate biosynthesis via DXP pathway; isopentenyl diphosphate from 1-deoxy-D-xylulose 5-phosphate: step 3/6.</text>
</comment>
<keyword evidence="5 9" id="KW-0547">Nucleotide-binding</keyword>
<dbReference type="EMBL" id="AP022870">
    <property type="protein sequence ID" value="BCB80045.1"/>
    <property type="molecule type" value="Genomic_DNA"/>
</dbReference>
<evidence type="ECO:0000256" key="4">
    <source>
        <dbReference type="ARBA" id="ARBA00022679"/>
    </source>
</evidence>
<keyword evidence="7 9" id="KW-0067">ATP-binding</keyword>
<evidence type="ECO:0000256" key="2">
    <source>
        <dbReference type="ARBA" id="ARBA00012052"/>
    </source>
</evidence>
<dbReference type="Gene3D" id="3.30.230.10">
    <property type="match status" value="1"/>
</dbReference>
<evidence type="ECO:0000256" key="3">
    <source>
        <dbReference type="ARBA" id="ARBA00017473"/>
    </source>
</evidence>
<dbReference type="PANTHER" id="PTHR43527:SF2">
    <property type="entry name" value="4-DIPHOSPHOCYTIDYL-2-C-METHYL-D-ERYTHRITOL KINASE, CHLOROPLASTIC"/>
    <property type="match status" value="1"/>
</dbReference>
<evidence type="ECO:0000313" key="13">
    <source>
        <dbReference type="Proteomes" id="UP000502508"/>
    </source>
</evidence>
<name>A0A6F8Y1T9_9ACTN</name>
<evidence type="ECO:0000313" key="12">
    <source>
        <dbReference type="EMBL" id="BCB80045.1"/>
    </source>
</evidence>
<comment type="similarity">
    <text evidence="1 9">Belongs to the GHMP kinase family. IspE subfamily.</text>
</comment>
<evidence type="ECO:0000256" key="6">
    <source>
        <dbReference type="ARBA" id="ARBA00022777"/>
    </source>
</evidence>
<accession>A0A6F8Y1T9</accession>
<dbReference type="InterPro" id="IPR036554">
    <property type="entry name" value="GHMP_kinase_C_sf"/>
</dbReference>
<dbReference type="NCBIfam" id="TIGR00154">
    <property type="entry name" value="ispE"/>
    <property type="match status" value="1"/>
</dbReference>
<dbReference type="GO" id="GO:0005524">
    <property type="term" value="F:ATP binding"/>
    <property type="evidence" value="ECO:0007669"/>
    <property type="project" value="UniProtKB-UniRule"/>
</dbReference>
<protein>
    <recommendedName>
        <fullName evidence="3 9">4-diphosphocytidyl-2-C-methyl-D-erythritol kinase</fullName>
        <shortName evidence="9">CMK</shortName>
        <ecNumber evidence="2 9">2.7.1.148</ecNumber>
    </recommendedName>
    <alternativeName>
        <fullName evidence="8 9">4-(cytidine-5'-diphospho)-2-C-methyl-D-erythritol kinase</fullName>
    </alternativeName>
</protein>
<dbReference type="PANTHER" id="PTHR43527">
    <property type="entry name" value="4-DIPHOSPHOCYTIDYL-2-C-METHYL-D-ERYTHRITOL KINASE, CHLOROPLASTIC"/>
    <property type="match status" value="1"/>
</dbReference>
<dbReference type="InterPro" id="IPR014721">
    <property type="entry name" value="Ribsml_uS5_D2-typ_fold_subgr"/>
</dbReference>
<feature type="active site" evidence="9">
    <location>
        <position position="156"/>
    </location>
</feature>
<evidence type="ECO:0000256" key="8">
    <source>
        <dbReference type="ARBA" id="ARBA00032554"/>
    </source>
</evidence>
<comment type="catalytic activity">
    <reaction evidence="9">
        <text>4-CDP-2-C-methyl-D-erythritol + ATP = 4-CDP-2-C-methyl-D-erythritol 2-phosphate + ADP + H(+)</text>
        <dbReference type="Rhea" id="RHEA:18437"/>
        <dbReference type="ChEBI" id="CHEBI:15378"/>
        <dbReference type="ChEBI" id="CHEBI:30616"/>
        <dbReference type="ChEBI" id="CHEBI:57823"/>
        <dbReference type="ChEBI" id="CHEBI:57919"/>
        <dbReference type="ChEBI" id="CHEBI:456216"/>
        <dbReference type="EC" id="2.7.1.148"/>
    </reaction>
</comment>
<keyword evidence="4 9" id="KW-0808">Transferase</keyword>
<reference evidence="12 13" key="1">
    <citation type="submission" date="2020-03" db="EMBL/GenBank/DDBJ databases">
        <title>Whole genome shotgun sequence of Phytohabitans flavus NBRC 107702.</title>
        <authorList>
            <person name="Komaki H."/>
            <person name="Tamura T."/>
        </authorList>
    </citation>
    <scope>NUCLEOTIDE SEQUENCE [LARGE SCALE GENOMIC DNA]</scope>
    <source>
        <strain evidence="12 13">NBRC 107702</strain>
    </source>
</reference>
<dbReference type="GO" id="GO:0050515">
    <property type="term" value="F:4-(cytidine 5'-diphospho)-2-C-methyl-D-erythritol kinase activity"/>
    <property type="evidence" value="ECO:0007669"/>
    <property type="project" value="UniProtKB-UniRule"/>
</dbReference>
<evidence type="ECO:0000256" key="9">
    <source>
        <dbReference type="HAMAP-Rule" id="MF_00061"/>
    </source>
</evidence>
<dbReference type="Gene3D" id="3.30.70.890">
    <property type="entry name" value="GHMP kinase, C-terminal domain"/>
    <property type="match status" value="1"/>
</dbReference>
<dbReference type="HAMAP" id="MF_00061">
    <property type="entry name" value="IspE"/>
    <property type="match status" value="1"/>
</dbReference>
<dbReference type="PIRSF" id="PIRSF010376">
    <property type="entry name" value="IspE"/>
    <property type="match status" value="1"/>
</dbReference>
<gene>
    <name evidence="12" type="primary">ispE_2</name>
    <name evidence="9" type="synonym">ispE</name>
    <name evidence="12" type="ORF">Pflav_064550</name>
</gene>
<proteinExistence type="inferred from homology"/>
<dbReference type="InterPro" id="IPR006204">
    <property type="entry name" value="GHMP_kinase_N_dom"/>
</dbReference>
<dbReference type="SUPFAM" id="SSF55060">
    <property type="entry name" value="GHMP Kinase, C-terminal domain"/>
    <property type="match status" value="1"/>
</dbReference>
<evidence type="ECO:0000259" key="11">
    <source>
        <dbReference type="Pfam" id="PF08544"/>
    </source>
</evidence>
<dbReference type="InterPro" id="IPR020568">
    <property type="entry name" value="Ribosomal_Su5_D2-typ_SF"/>
</dbReference>
<dbReference type="UniPathway" id="UPA00056">
    <property type="reaction ID" value="UER00094"/>
</dbReference>
<sequence>MTEAWRPDEELDRPRLAASGPVKVRVPAKINLHLGVGPLRVDGYHELSTVYHAISLYDELTARRGDTLTLTMEGEGAGELALDESNLVIRAARALAAHAKVPAHARLHLRKQIPLAAGLAGGSADAAAALVACDALWGLGLSRDELATVAAGIGSDVPFLVYGGTALGTGRGEAVSPVLARPNSWHWVVAIADGGLSTPDVYRELDRLRESGQAPRLPGHASNPLLGTADQLLAALRQRDPAVLGAALDNDLQAAALSLRPGLADVLKAGHAAGALAGLVSGSGPTCVFLAADGPHGTRIAEELTAAETCRVARTAHGPVPGARVI</sequence>
<evidence type="ECO:0000256" key="1">
    <source>
        <dbReference type="ARBA" id="ARBA00009684"/>
    </source>
</evidence>